<evidence type="ECO:0000256" key="1">
    <source>
        <dbReference type="ARBA" id="ARBA00001353"/>
    </source>
</evidence>
<reference evidence="9 10" key="1">
    <citation type="submission" date="2019-02" db="EMBL/GenBank/DDBJ databases">
        <title>Genomic Encyclopedia of Type Strains, Phase IV (KMG-IV): sequencing the most valuable type-strain genomes for metagenomic binning, comparative biology and taxonomic classification.</title>
        <authorList>
            <person name="Goeker M."/>
        </authorList>
    </citation>
    <scope>NUCLEOTIDE SEQUENCE [LARGE SCALE GENOMIC DNA]</scope>
    <source>
        <strain evidence="9 10">DSM 18116</strain>
    </source>
</reference>
<evidence type="ECO:0000256" key="2">
    <source>
        <dbReference type="ARBA" id="ARBA00005013"/>
    </source>
</evidence>
<comment type="similarity">
    <text evidence="3">Belongs to the DHNA family.</text>
</comment>
<dbReference type="InterPro" id="IPR006156">
    <property type="entry name" value="Dihydroneopterin_aldolase"/>
</dbReference>
<dbReference type="GO" id="GO:0046656">
    <property type="term" value="P:folic acid biosynthetic process"/>
    <property type="evidence" value="ECO:0007669"/>
    <property type="project" value="UniProtKB-KW"/>
</dbReference>
<dbReference type="SMART" id="SM00905">
    <property type="entry name" value="FolB"/>
    <property type="match status" value="1"/>
</dbReference>
<evidence type="ECO:0000259" key="8">
    <source>
        <dbReference type="SMART" id="SM00905"/>
    </source>
</evidence>
<evidence type="ECO:0000256" key="6">
    <source>
        <dbReference type="ARBA" id="ARBA00023239"/>
    </source>
</evidence>
<feature type="domain" description="Dihydroneopterin aldolase/epimerase" evidence="8">
    <location>
        <begin position="4"/>
        <end position="115"/>
    </location>
</feature>
<name>A0A4Q7N1D1_9BACT</name>
<dbReference type="GO" id="GO:0005737">
    <property type="term" value="C:cytoplasm"/>
    <property type="evidence" value="ECO:0007669"/>
    <property type="project" value="TreeGrafter"/>
</dbReference>
<evidence type="ECO:0000256" key="5">
    <source>
        <dbReference type="ARBA" id="ARBA00022909"/>
    </source>
</evidence>
<evidence type="ECO:0000256" key="4">
    <source>
        <dbReference type="ARBA" id="ARBA00013043"/>
    </source>
</evidence>
<dbReference type="EC" id="4.1.2.25" evidence="4"/>
<sequence length="119" mass="13745">MVSIELHNLRLHAYHGLYPGEEKTGSAYEVNLKVSYDEGAVQFDDIRNTINYVDVFEIVKSRMAVPTPLLEKVAEGILRRIKHQYPFATEAIISIYKLEPPIENIQGKIGITMRKEWER</sequence>
<keyword evidence="6" id="KW-0456">Lyase</keyword>
<dbReference type="InterPro" id="IPR043133">
    <property type="entry name" value="GTP-CH-I_C/QueF"/>
</dbReference>
<dbReference type="OrthoDB" id="9803748at2"/>
<keyword evidence="10" id="KW-1185">Reference proteome</keyword>
<dbReference type="SUPFAM" id="SSF55620">
    <property type="entry name" value="Tetrahydrobiopterin biosynthesis enzymes-like"/>
    <property type="match status" value="1"/>
</dbReference>
<dbReference type="Proteomes" id="UP000293874">
    <property type="component" value="Unassembled WGS sequence"/>
</dbReference>
<protein>
    <recommendedName>
        <fullName evidence="4">dihydroneopterin aldolase</fullName>
        <ecNumber evidence="4">4.1.2.25</ecNumber>
    </recommendedName>
    <alternativeName>
        <fullName evidence="7">7,8-dihydroneopterin aldolase</fullName>
    </alternativeName>
</protein>
<comment type="caution">
    <text evidence="9">The sequence shown here is derived from an EMBL/GenBank/DDBJ whole genome shotgun (WGS) entry which is preliminary data.</text>
</comment>
<dbReference type="PANTHER" id="PTHR42844">
    <property type="entry name" value="DIHYDRONEOPTERIN ALDOLASE 1-RELATED"/>
    <property type="match status" value="1"/>
</dbReference>
<proteinExistence type="inferred from homology"/>
<evidence type="ECO:0000256" key="3">
    <source>
        <dbReference type="ARBA" id="ARBA00005708"/>
    </source>
</evidence>
<keyword evidence="5" id="KW-0289">Folate biosynthesis</keyword>
<accession>A0A4Q7N1D1</accession>
<evidence type="ECO:0000313" key="9">
    <source>
        <dbReference type="EMBL" id="RZS75153.1"/>
    </source>
</evidence>
<dbReference type="GO" id="GO:0004150">
    <property type="term" value="F:dihydroneopterin aldolase activity"/>
    <property type="evidence" value="ECO:0007669"/>
    <property type="project" value="UniProtKB-EC"/>
</dbReference>
<comment type="pathway">
    <text evidence="2">Cofactor biosynthesis; tetrahydrofolate biosynthesis; 2-amino-4-hydroxy-6-hydroxymethyl-7,8-dihydropteridine diphosphate from 7,8-dihydroneopterin triphosphate: step 3/4.</text>
</comment>
<dbReference type="PANTHER" id="PTHR42844:SF1">
    <property type="entry name" value="DIHYDRONEOPTERIN ALDOLASE 1-RELATED"/>
    <property type="match status" value="1"/>
</dbReference>
<evidence type="ECO:0000256" key="7">
    <source>
        <dbReference type="ARBA" id="ARBA00032903"/>
    </source>
</evidence>
<dbReference type="NCBIfam" id="TIGR00526">
    <property type="entry name" value="folB_dom"/>
    <property type="match status" value="1"/>
</dbReference>
<dbReference type="Gene3D" id="3.30.1130.10">
    <property type="match status" value="1"/>
</dbReference>
<organism evidence="9 10">
    <name type="scientific">Pseudobacter ginsenosidimutans</name>
    <dbReference type="NCBI Taxonomy" id="661488"/>
    <lineage>
        <taxon>Bacteria</taxon>
        <taxon>Pseudomonadati</taxon>
        <taxon>Bacteroidota</taxon>
        <taxon>Chitinophagia</taxon>
        <taxon>Chitinophagales</taxon>
        <taxon>Chitinophagaceae</taxon>
        <taxon>Pseudobacter</taxon>
    </lineage>
</organism>
<dbReference type="EMBL" id="SGXA01000001">
    <property type="protein sequence ID" value="RZS75153.1"/>
    <property type="molecule type" value="Genomic_DNA"/>
</dbReference>
<gene>
    <name evidence="9" type="ORF">EV199_1014</name>
</gene>
<comment type="catalytic activity">
    <reaction evidence="1">
        <text>7,8-dihydroneopterin = 6-hydroxymethyl-7,8-dihydropterin + glycolaldehyde</text>
        <dbReference type="Rhea" id="RHEA:10540"/>
        <dbReference type="ChEBI" id="CHEBI:17001"/>
        <dbReference type="ChEBI" id="CHEBI:17071"/>
        <dbReference type="ChEBI" id="CHEBI:44841"/>
        <dbReference type="EC" id="4.1.2.25"/>
    </reaction>
</comment>
<dbReference type="RefSeq" id="WP_130539546.1">
    <property type="nucleotide sequence ID" value="NZ_CP042431.1"/>
</dbReference>
<dbReference type="Pfam" id="PF02152">
    <property type="entry name" value="FolB"/>
    <property type="match status" value="1"/>
</dbReference>
<dbReference type="AlphaFoldDB" id="A0A4Q7N1D1"/>
<evidence type="ECO:0000313" key="10">
    <source>
        <dbReference type="Proteomes" id="UP000293874"/>
    </source>
</evidence>
<dbReference type="InterPro" id="IPR006157">
    <property type="entry name" value="FolB_dom"/>
</dbReference>